<evidence type="ECO:0000313" key="2">
    <source>
        <dbReference type="EMBL" id="ADW70974.1"/>
    </source>
</evidence>
<sequence>MPRPISWLPRLHQIRKTVDSSVRSHYERKDIETLFELQPRAAQLLLEMLPTTLIGRSRLVARESLAAFLEQMRVSDDPSAKLEDIRKDPPPPPRSRLRTLIQRDRHPISLAELPPEINLTTGRLEIRFTTIEQLARHLYSLAQSMESDGDEMARRFEIKPLTPPNLADDDSRALFLELEAMEATHHSSRRPN</sequence>
<dbReference type="EMBL" id="CP002481">
    <property type="protein sequence ID" value="ADW70974.1"/>
    <property type="molecule type" value="Genomic_DNA"/>
</dbReference>
<dbReference type="Proteomes" id="UP000000343">
    <property type="component" value="Plasmid pACIX901"/>
</dbReference>
<keyword evidence="3" id="KW-1185">Reference proteome</keyword>
<feature type="region of interest" description="Disordered" evidence="1">
    <location>
        <begin position="78"/>
        <end position="97"/>
    </location>
</feature>
<proteinExistence type="predicted"/>
<keyword evidence="2" id="KW-0614">Plasmid</keyword>
<feature type="compositionally biased region" description="Basic and acidic residues" evidence="1">
    <location>
        <begin position="78"/>
        <end position="89"/>
    </location>
</feature>
<dbReference type="OrthoDB" id="113426at2"/>
<dbReference type="AlphaFoldDB" id="E8X690"/>
<dbReference type="KEGG" id="acm:AciX9_4195"/>
<gene>
    <name evidence="2" type="ordered locus">AciX9_4195</name>
</gene>
<protein>
    <submittedName>
        <fullName evidence="2">Uncharacterized protein</fullName>
    </submittedName>
</protein>
<organism evidence="3">
    <name type="scientific">Granulicella tundricola (strain ATCC BAA-1859 / DSM 23138 / MP5ACTX9)</name>
    <dbReference type="NCBI Taxonomy" id="1198114"/>
    <lineage>
        <taxon>Bacteria</taxon>
        <taxon>Pseudomonadati</taxon>
        <taxon>Acidobacteriota</taxon>
        <taxon>Terriglobia</taxon>
        <taxon>Terriglobales</taxon>
        <taxon>Acidobacteriaceae</taxon>
        <taxon>Granulicella</taxon>
    </lineage>
</organism>
<dbReference type="RefSeq" id="WP_013572886.1">
    <property type="nucleotide sequence ID" value="NC_015057.1"/>
</dbReference>
<name>E8X690_GRATM</name>
<reference evidence="3" key="1">
    <citation type="submission" date="2011-01" db="EMBL/GenBank/DDBJ databases">
        <title>Complete sequence of plasmid1 of Acidobacterium sp. MP5ACTX9.</title>
        <authorList>
            <consortium name="US DOE Joint Genome Institute"/>
            <person name="Lucas S."/>
            <person name="Copeland A."/>
            <person name="Lapidus A."/>
            <person name="Cheng J.-F."/>
            <person name="Goodwin L."/>
            <person name="Pitluck S."/>
            <person name="Teshima H."/>
            <person name="Detter J.C."/>
            <person name="Han C."/>
            <person name="Tapia R."/>
            <person name="Land M."/>
            <person name="Hauser L."/>
            <person name="Kyrpides N."/>
            <person name="Ivanova N."/>
            <person name="Ovchinnikova G."/>
            <person name="Pagani I."/>
            <person name="Rawat S.R."/>
            <person name="Mannisto M."/>
            <person name="Haggblom M.M."/>
            <person name="Woyke T."/>
        </authorList>
    </citation>
    <scope>NUCLEOTIDE SEQUENCE [LARGE SCALE GENOMIC DNA]</scope>
    <source>
        <strain evidence="3">MP5ACTX9</strain>
        <plasmid evidence="3">Plasmid pACIX901</plasmid>
    </source>
</reference>
<evidence type="ECO:0000313" key="3">
    <source>
        <dbReference type="Proteomes" id="UP000000343"/>
    </source>
</evidence>
<evidence type="ECO:0000256" key="1">
    <source>
        <dbReference type="SAM" id="MobiDB-lite"/>
    </source>
</evidence>
<accession>E8X690</accession>
<geneLocation type="plasmid" evidence="2 3">
    <name>pACIX901</name>
</geneLocation>
<dbReference type="HOGENOM" id="CLU_1413392_0_0_0"/>